<dbReference type="PROSITE" id="PS51898">
    <property type="entry name" value="TYR_RECOMBINASE"/>
    <property type="match status" value="1"/>
</dbReference>
<dbReference type="Pfam" id="PF00589">
    <property type="entry name" value="Phage_integrase"/>
    <property type="match status" value="1"/>
</dbReference>
<dbReference type="GO" id="GO:0003677">
    <property type="term" value="F:DNA binding"/>
    <property type="evidence" value="ECO:0007669"/>
    <property type="project" value="InterPro"/>
</dbReference>
<dbReference type="CDD" id="cd00801">
    <property type="entry name" value="INT_P4_C"/>
    <property type="match status" value="1"/>
</dbReference>
<dbReference type="GO" id="GO:0006310">
    <property type="term" value="P:DNA recombination"/>
    <property type="evidence" value="ECO:0007669"/>
    <property type="project" value="UniProtKB-KW"/>
</dbReference>
<dbReference type="AlphaFoldDB" id="A0A9D1PX91"/>
<evidence type="ECO:0000259" key="4">
    <source>
        <dbReference type="PROSITE" id="PS51898"/>
    </source>
</evidence>
<dbReference type="GO" id="GO:0015074">
    <property type="term" value="P:DNA integration"/>
    <property type="evidence" value="ECO:0007669"/>
    <property type="project" value="UniProtKB-KW"/>
</dbReference>
<dbReference type="Proteomes" id="UP000886752">
    <property type="component" value="Unassembled WGS sequence"/>
</dbReference>
<evidence type="ECO:0000256" key="2">
    <source>
        <dbReference type="ARBA" id="ARBA00022908"/>
    </source>
</evidence>
<evidence type="ECO:0000313" key="5">
    <source>
        <dbReference type="EMBL" id="HIW01452.1"/>
    </source>
</evidence>
<reference evidence="5" key="2">
    <citation type="submission" date="2021-04" db="EMBL/GenBank/DDBJ databases">
        <authorList>
            <person name="Gilroy R."/>
        </authorList>
    </citation>
    <scope>NUCLEOTIDE SEQUENCE</scope>
    <source>
        <strain evidence="5">ChiHecec2B26-446</strain>
    </source>
</reference>
<comment type="caution">
    <text evidence="5">The sequence shown here is derived from an EMBL/GenBank/DDBJ whole genome shotgun (WGS) entry which is preliminary data.</text>
</comment>
<dbReference type="PANTHER" id="PTHR30629">
    <property type="entry name" value="PROPHAGE INTEGRASE"/>
    <property type="match status" value="1"/>
</dbReference>
<evidence type="ECO:0000313" key="6">
    <source>
        <dbReference type="Proteomes" id="UP000886752"/>
    </source>
</evidence>
<comment type="similarity">
    <text evidence="1">Belongs to the 'phage' integrase family.</text>
</comment>
<dbReference type="Gene3D" id="1.10.443.10">
    <property type="entry name" value="Intergrase catalytic core"/>
    <property type="match status" value="1"/>
</dbReference>
<dbReference type="EMBL" id="DXHV01000082">
    <property type="protein sequence ID" value="HIW01452.1"/>
    <property type="molecule type" value="Genomic_DNA"/>
</dbReference>
<accession>A0A9D1PX91</accession>
<dbReference type="PANTHER" id="PTHR30629:SF2">
    <property type="entry name" value="PROPHAGE INTEGRASE INTS-RELATED"/>
    <property type="match status" value="1"/>
</dbReference>
<dbReference type="InterPro" id="IPR011010">
    <property type="entry name" value="DNA_brk_join_enz"/>
</dbReference>
<sequence>MQAIDLYTDFTSTKYALKLMPHVFLRSKELRFAKWEDIDMEKGVWTVPASIMKMRREHIVPLSRQVKEILWELHDLTGGGEYLFPSAHSRGTVITDVTLLNGLRRLGYTREEMSIHGFRGIASTLLNEMGYNSDLIEMQLAHMDRDRTRAAYNQAQWLPQRKEMMQAWSDYLDKLETETNGTNDRSEGTHCSIE</sequence>
<feature type="domain" description="Tyr recombinase" evidence="4">
    <location>
        <begin position="1"/>
        <end position="165"/>
    </location>
</feature>
<reference evidence="5" key="1">
    <citation type="journal article" date="2021" name="PeerJ">
        <title>Extensive microbial diversity within the chicken gut microbiome revealed by metagenomics and culture.</title>
        <authorList>
            <person name="Gilroy R."/>
            <person name="Ravi A."/>
            <person name="Getino M."/>
            <person name="Pursley I."/>
            <person name="Horton D.L."/>
            <person name="Alikhan N.F."/>
            <person name="Baker D."/>
            <person name="Gharbi K."/>
            <person name="Hall N."/>
            <person name="Watson M."/>
            <person name="Adriaenssens E.M."/>
            <person name="Foster-Nyarko E."/>
            <person name="Jarju S."/>
            <person name="Secka A."/>
            <person name="Antonio M."/>
            <person name="Oren A."/>
            <person name="Chaudhuri R.R."/>
            <person name="La Ragione R."/>
            <person name="Hildebrand F."/>
            <person name="Pallen M.J."/>
        </authorList>
    </citation>
    <scope>NUCLEOTIDE SEQUENCE</scope>
    <source>
        <strain evidence="5">ChiHecec2B26-446</strain>
    </source>
</reference>
<name>A0A9D1PX91_9BACT</name>
<keyword evidence="2" id="KW-0229">DNA integration</keyword>
<dbReference type="InterPro" id="IPR013762">
    <property type="entry name" value="Integrase-like_cat_sf"/>
</dbReference>
<keyword evidence="3" id="KW-0233">DNA recombination</keyword>
<evidence type="ECO:0000256" key="3">
    <source>
        <dbReference type="ARBA" id="ARBA00023172"/>
    </source>
</evidence>
<dbReference type="InterPro" id="IPR002104">
    <property type="entry name" value="Integrase_catalytic"/>
</dbReference>
<protein>
    <submittedName>
        <fullName evidence="5">Site-specific integrase</fullName>
    </submittedName>
</protein>
<dbReference type="InterPro" id="IPR050808">
    <property type="entry name" value="Phage_Integrase"/>
</dbReference>
<proteinExistence type="inferred from homology"/>
<dbReference type="SUPFAM" id="SSF56349">
    <property type="entry name" value="DNA breaking-rejoining enzymes"/>
    <property type="match status" value="1"/>
</dbReference>
<gene>
    <name evidence="5" type="ORF">H9894_09760</name>
</gene>
<evidence type="ECO:0000256" key="1">
    <source>
        <dbReference type="ARBA" id="ARBA00008857"/>
    </source>
</evidence>
<organism evidence="5 6">
    <name type="scientific">Candidatus Desulfovibrio intestinipullorum</name>
    <dbReference type="NCBI Taxonomy" id="2838536"/>
    <lineage>
        <taxon>Bacteria</taxon>
        <taxon>Pseudomonadati</taxon>
        <taxon>Thermodesulfobacteriota</taxon>
        <taxon>Desulfovibrionia</taxon>
        <taxon>Desulfovibrionales</taxon>
        <taxon>Desulfovibrionaceae</taxon>
        <taxon>Desulfovibrio</taxon>
    </lineage>
</organism>